<keyword evidence="2" id="KW-0732">Signal</keyword>
<accession>A0A512RK74</accession>
<evidence type="ECO:0008006" key="5">
    <source>
        <dbReference type="Google" id="ProtNLM"/>
    </source>
</evidence>
<dbReference type="Pfam" id="PF07920">
    <property type="entry name" value="DUF1684"/>
    <property type="match status" value="1"/>
</dbReference>
<dbReference type="PANTHER" id="PTHR41913">
    <property type="entry name" value="DUF1684 DOMAIN-CONTAINING PROTEIN"/>
    <property type="match status" value="1"/>
</dbReference>
<feature type="signal peptide" evidence="2">
    <location>
        <begin position="1"/>
        <end position="19"/>
    </location>
</feature>
<name>A0A512RK74_9BACT</name>
<protein>
    <recommendedName>
        <fullName evidence="5">DUF1684 domain-containing protein</fullName>
    </recommendedName>
</protein>
<dbReference type="AlphaFoldDB" id="A0A512RK74"/>
<feature type="chain" id="PRO_5022178146" description="DUF1684 domain-containing protein" evidence="2">
    <location>
        <begin position="20"/>
        <end position="210"/>
    </location>
</feature>
<evidence type="ECO:0000256" key="2">
    <source>
        <dbReference type="SAM" id="SignalP"/>
    </source>
</evidence>
<dbReference type="OrthoDB" id="5493262at2"/>
<dbReference type="Proteomes" id="UP000321436">
    <property type="component" value="Unassembled WGS sequence"/>
</dbReference>
<dbReference type="PANTHER" id="PTHR41913:SF1">
    <property type="entry name" value="DUF1684 DOMAIN-CONTAINING PROTEIN"/>
    <property type="match status" value="1"/>
</dbReference>
<feature type="region of interest" description="Disordered" evidence="1">
    <location>
        <begin position="190"/>
        <end position="210"/>
    </location>
</feature>
<evidence type="ECO:0000256" key="1">
    <source>
        <dbReference type="SAM" id="MobiDB-lite"/>
    </source>
</evidence>
<organism evidence="3 4">
    <name type="scientific">Chitinophaga cymbidii</name>
    <dbReference type="NCBI Taxonomy" id="1096750"/>
    <lineage>
        <taxon>Bacteria</taxon>
        <taxon>Pseudomonadati</taxon>
        <taxon>Bacteroidota</taxon>
        <taxon>Chitinophagia</taxon>
        <taxon>Chitinophagales</taxon>
        <taxon>Chitinophagaceae</taxon>
        <taxon>Chitinophaga</taxon>
    </lineage>
</organism>
<sequence length="210" mass="23720">MKQILLLLSAILISHLSIAQSHTQQINTFREHYLKELGQSPDSPLRGKDLSSIHFYPPDSAYRIKATAKLLTGERPFQMPTYDGTSKGFVRHALLSLHIKGQAVQLTIYRNTGLMLNPLYRDYLFLPFTDPTNGEETYMGGRYIDLKTSDIKNGTVEIDFNKAYNPYCAYSDGYRCPVPPKENNLQIAVRAGEKKYTGSKQQRPKTGAAQ</sequence>
<comment type="caution">
    <text evidence="3">The sequence shown here is derived from an EMBL/GenBank/DDBJ whole genome shotgun (WGS) entry which is preliminary data.</text>
</comment>
<dbReference type="RefSeq" id="WP_146861575.1">
    <property type="nucleotide sequence ID" value="NZ_BKAU01000002.1"/>
</dbReference>
<evidence type="ECO:0000313" key="3">
    <source>
        <dbReference type="EMBL" id="GEP96116.1"/>
    </source>
</evidence>
<evidence type="ECO:0000313" key="4">
    <source>
        <dbReference type="Proteomes" id="UP000321436"/>
    </source>
</evidence>
<gene>
    <name evidence="3" type="ORF">CCY01nite_23760</name>
</gene>
<dbReference type="EMBL" id="BKAU01000002">
    <property type="protein sequence ID" value="GEP96116.1"/>
    <property type="molecule type" value="Genomic_DNA"/>
</dbReference>
<proteinExistence type="predicted"/>
<reference evidence="3 4" key="1">
    <citation type="submission" date="2019-07" db="EMBL/GenBank/DDBJ databases">
        <title>Whole genome shotgun sequence of Chitinophaga cymbidii NBRC 109752.</title>
        <authorList>
            <person name="Hosoyama A."/>
            <person name="Uohara A."/>
            <person name="Ohji S."/>
            <person name="Ichikawa N."/>
        </authorList>
    </citation>
    <scope>NUCLEOTIDE SEQUENCE [LARGE SCALE GENOMIC DNA]</scope>
    <source>
        <strain evidence="3 4">NBRC 109752</strain>
    </source>
</reference>
<keyword evidence="4" id="KW-1185">Reference proteome</keyword>
<dbReference type="InterPro" id="IPR012467">
    <property type="entry name" value="DUF1684"/>
</dbReference>